<comment type="caution">
    <text evidence="2">The sequence shown here is derived from an EMBL/GenBank/DDBJ whole genome shotgun (WGS) entry which is preliminary data.</text>
</comment>
<evidence type="ECO:0000313" key="2">
    <source>
        <dbReference type="EMBL" id="KAK3676582.1"/>
    </source>
</evidence>
<dbReference type="EMBL" id="JAUTXT010000009">
    <property type="protein sequence ID" value="KAK3676582.1"/>
    <property type="molecule type" value="Genomic_DNA"/>
</dbReference>
<name>A0AAE0WRN5_9PEZI</name>
<dbReference type="InterPro" id="IPR021822">
    <property type="entry name" value="DUF3405"/>
</dbReference>
<dbReference type="Proteomes" id="UP001274830">
    <property type="component" value="Unassembled WGS sequence"/>
</dbReference>
<dbReference type="PANTHER" id="PTHR36205">
    <property type="entry name" value="CHROMOSOME 19, WHOLE GENOME SHOTGUN SEQUENCE"/>
    <property type="match status" value="1"/>
</dbReference>
<protein>
    <recommendedName>
        <fullName evidence="4">Major facilitator superfamily transporter</fullName>
    </recommendedName>
</protein>
<keyword evidence="3" id="KW-1185">Reference proteome</keyword>
<keyword evidence="1" id="KW-1133">Transmembrane helix</keyword>
<proteinExistence type="predicted"/>
<sequence length="715" mass="82770">MSGLPRLRGLNPLRLLSTNNNRGRFTYQQVPNGGNASPFDFQKYSWPSAARRISSTKLVALAIAGIVVVVLLAGGGYRGVQRHHDRPTEDEAPLPFYWQHYYRLNGFYNGVRTLVSAAEYVPENGYNISIPPTLEVDSGLEKSMSRLPKEPPIDPIKYDPYPFGDETYLRDYDQVHQCYLDAEEKTPAPDVYAYPAVPQHMALPLFGDYKELGMKEDVCWERFGRLGAYGYGYGPAEGGTGLGNDSESAGSEKVFERVGHVDYRGMDWGAAQRRCYEKNERRFREEQPSGKKRVQRHAYVLRTWTGYHYSEQQMLSLRAMINELSLKSGGQYDVHLLVHVKDDHIPIWASKDLYRKTLEENVPKEFWNISTLWSERLMEMYYPEPFPDNFANMAGAGIHGVYRSAHFALQWFSQQRPEYDFYWNWEMDLRYTGHYWEFNEKIGDWGRRQPRKGMWERGRRFWIPELHGDYSNFTQFVERETWEKDVAANDIERSGPVPIWGPVQQFPHTGMLSPPNATIPPSSYDEDEYTWGVGEEADLLVFNPLFDPSLTNWVFSWDVTGYNRSLPIPPRRAAIITVARLSKRLLDTMHRETWQMRHTMFPEMWPPAVCMHHGLKALYVPHPVYFDRDWNVATMDQSLNYPKNIWESPFGWGEHNLLGSSFYYNSGFSGALWRRWLGQSENGEGGGVSEREGSGRLCLRGTLHHPIKHENGPTE</sequence>
<organism evidence="2 3">
    <name type="scientific">Recurvomyces mirabilis</name>
    <dbReference type="NCBI Taxonomy" id="574656"/>
    <lineage>
        <taxon>Eukaryota</taxon>
        <taxon>Fungi</taxon>
        <taxon>Dikarya</taxon>
        <taxon>Ascomycota</taxon>
        <taxon>Pezizomycotina</taxon>
        <taxon>Dothideomycetes</taxon>
        <taxon>Dothideomycetidae</taxon>
        <taxon>Mycosphaerellales</taxon>
        <taxon>Teratosphaeriaceae</taxon>
        <taxon>Recurvomyces</taxon>
    </lineage>
</organism>
<keyword evidence="1" id="KW-0472">Membrane</keyword>
<keyword evidence="1" id="KW-0812">Transmembrane</keyword>
<reference evidence="2" key="1">
    <citation type="submission" date="2023-07" db="EMBL/GenBank/DDBJ databases">
        <title>Black Yeasts Isolated from many extreme environments.</title>
        <authorList>
            <person name="Coleine C."/>
            <person name="Stajich J.E."/>
            <person name="Selbmann L."/>
        </authorList>
    </citation>
    <scope>NUCLEOTIDE SEQUENCE</scope>
    <source>
        <strain evidence="2">CCFEE 5485</strain>
    </source>
</reference>
<accession>A0AAE0WRN5</accession>
<dbReference type="Pfam" id="PF11885">
    <property type="entry name" value="DUF3405"/>
    <property type="match status" value="1"/>
</dbReference>
<evidence type="ECO:0000256" key="1">
    <source>
        <dbReference type="SAM" id="Phobius"/>
    </source>
</evidence>
<dbReference type="PANTHER" id="PTHR36205:SF3">
    <property type="entry name" value="MAJOR FACILITATOR SUPERFAMILY TRANSPORTER"/>
    <property type="match status" value="1"/>
</dbReference>
<dbReference type="AlphaFoldDB" id="A0AAE0WRN5"/>
<evidence type="ECO:0000313" key="3">
    <source>
        <dbReference type="Proteomes" id="UP001274830"/>
    </source>
</evidence>
<feature type="transmembrane region" description="Helical" evidence="1">
    <location>
        <begin position="58"/>
        <end position="77"/>
    </location>
</feature>
<evidence type="ECO:0008006" key="4">
    <source>
        <dbReference type="Google" id="ProtNLM"/>
    </source>
</evidence>
<gene>
    <name evidence="2" type="ORF">LTR78_003356</name>
</gene>